<sequence length="69" mass="8033">MNAILALYLNRFLFGPIQMRNELFGPIQMRNECSYHSDTSTIDSRARFNSQVAAVIWIICPSACYWKRC</sequence>
<keyword evidence="2" id="KW-1185">Reference proteome</keyword>
<accession>A0AAN9PM05</accession>
<name>A0AAN9PM05_CLITE</name>
<evidence type="ECO:0000313" key="1">
    <source>
        <dbReference type="EMBL" id="KAK7302222.1"/>
    </source>
</evidence>
<evidence type="ECO:0000313" key="2">
    <source>
        <dbReference type="Proteomes" id="UP001359559"/>
    </source>
</evidence>
<organism evidence="1 2">
    <name type="scientific">Clitoria ternatea</name>
    <name type="common">Butterfly pea</name>
    <dbReference type="NCBI Taxonomy" id="43366"/>
    <lineage>
        <taxon>Eukaryota</taxon>
        <taxon>Viridiplantae</taxon>
        <taxon>Streptophyta</taxon>
        <taxon>Embryophyta</taxon>
        <taxon>Tracheophyta</taxon>
        <taxon>Spermatophyta</taxon>
        <taxon>Magnoliopsida</taxon>
        <taxon>eudicotyledons</taxon>
        <taxon>Gunneridae</taxon>
        <taxon>Pentapetalae</taxon>
        <taxon>rosids</taxon>
        <taxon>fabids</taxon>
        <taxon>Fabales</taxon>
        <taxon>Fabaceae</taxon>
        <taxon>Papilionoideae</taxon>
        <taxon>50 kb inversion clade</taxon>
        <taxon>NPAAA clade</taxon>
        <taxon>indigoferoid/millettioid clade</taxon>
        <taxon>Phaseoleae</taxon>
        <taxon>Clitoria</taxon>
    </lineage>
</organism>
<dbReference type="Proteomes" id="UP001359559">
    <property type="component" value="Unassembled WGS sequence"/>
</dbReference>
<gene>
    <name evidence="1" type="ORF">RJT34_13106</name>
</gene>
<comment type="caution">
    <text evidence="1">The sequence shown here is derived from an EMBL/GenBank/DDBJ whole genome shotgun (WGS) entry which is preliminary data.</text>
</comment>
<dbReference type="AlphaFoldDB" id="A0AAN9PM05"/>
<reference evidence="1 2" key="1">
    <citation type="submission" date="2024-01" db="EMBL/GenBank/DDBJ databases">
        <title>The genomes of 5 underutilized Papilionoideae crops provide insights into root nodulation and disease resistance.</title>
        <authorList>
            <person name="Yuan L."/>
        </authorList>
    </citation>
    <scope>NUCLEOTIDE SEQUENCE [LARGE SCALE GENOMIC DNA]</scope>
    <source>
        <strain evidence="1">LY-2023</strain>
        <tissue evidence="1">Leaf</tissue>
    </source>
</reference>
<proteinExistence type="predicted"/>
<protein>
    <submittedName>
        <fullName evidence="1">Uncharacterized protein</fullName>
    </submittedName>
</protein>
<dbReference type="EMBL" id="JAYKXN010000003">
    <property type="protein sequence ID" value="KAK7302222.1"/>
    <property type="molecule type" value="Genomic_DNA"/>
</dbReference>